<dbReference type="InterPro" id="IPR043825">
    <property type="entry name" value="DUF5802"/>
</dbReference>
<evidence type="ECO:0000313" key="1">
    <source>
        <dbReference type="EMBL" id="SEL94168.1"/>
    </source>
</evidence>
<gene>
    <name evidence="1" type="ORF">SAMN04488691_11218</name>
</gene>
<sequence length="122" mass="13522">MFERFSSGYYLGRLYVEPYDGAEAAIQRTDHERLNEHVYTTGRGVERVDHPLVMKLDSTHFPVVADDGVPAGTLALPRQAVDSAALPDDRPVLLADANRAEELLRYAGYDIDSVSSRQDLSA</sequence>
<protein>
    <submittedName>
        <fullName evidence="1">Uncharacterized protein</fullName>
    </submittedName>
</protein>
<dbReference type="AlphaFoldDB" id="A0A1H7UBV2"/>
<proteinExistence type="predicted"/>
<dbReference type="Proteomes" id="UP000183894">
    <property type="component" value="Unassembled WGS sequence"/>
</dbReference>
<evidence type="ECO:0000313" key="2">
    <source>
        <dbReference type="Proteomes" id="UP000183894"/>
    </source>
</evidence>
<dbReference type="Pfam" id="PF19118">
    <property type="entry name" value="DUF5802"/>
    <property type="match status" value="1"/>
</dbReference>
<dbReference type="OrthoDB" id="179978at2157"/>
<dbReference type="EMBL" id="FOAD01000012">
    <property type="protein sequence ID" value="SEL94168.1"/>
    <property type="molecule type" value="Genomic_DNA"/>
</dbReference>
<accession>A0A1H7UBV2</accession>
<organism evidence="1 2">
    <name type="scientific">Haloferax larsenii</name>
    <dbReference type="NCBI Taxonomy" id="302484"/>
    <lineage>
        <taxon>Archaea</taxon>
        <taxon>Methanobacteriati</taxon>
        <taxon>Methanobacteriota</taxon>
        <taxon>Stenosarchaea group</taxon>
        <taxon>Halobacteria</taxon>
        <taxon>Halobacteriales</taxon>
        <taxon>Haloferacaceae</taxon>
        <taxon>Haloferax</taxon>
    </lineage>
</organism>
<dbReference type="RefSeq" id="WP_074796362.1">
    <property type="nucleotide sequence ID" value="NZ_FOAD01000012.1"/>
</dbReference>
<reference evidence="1 2" key="1">
    <citation type="submission" date="2016-10" db="EMBL/GenBank/DDBJ databases">
        <authorList>
            <person name="de Groot N.N."/>
        </authorList>
    </citation>
    <scope>NUCLEOTIDE SEQUENCE [LARGE SCALE GENOMIC DNA]</scope>
    <source>
        <strain evidence="1 2">CDM_5</strain>
    </source>
</reference>
<name>A0A1H7UBV2_HALLR</name>